<evidence type="ECO:0000256" key="3">
    <source>
        <dbReference type="ARBA" id="ARBA00023125"/>
    </source>
</evidence>
<evidence type="ECO:0000256" key="2">
    <source>
        <dbReference type="ARBA" id="ARBA00022747"/>
    </source>
</evidence>
<keyword evidence="5" id="KW-0255">Endonuclease</keyword>
<keyword evidence="2" id="KW-0680">Restriction system</keyword>
<dbReference type="GO" id="GO:0003677">
    <property type="term" value="F:DNA binding"/>
    <property type="evidence" value="ECO:0007669"/>
    <property type="project" value="UniProtKB-KW"/>
</dbReference>
<dbReference type="GO" id="GO:0004519">
    <property type="term" value="F:endonuclease activity"/>
    <property type="evidence" value="ECO:0007669"/>
    <property type="project" value="UniProtKB-KW"/>
</dbReference>
<evidence type="ECO:0000313" key="6">
    <source>
        <dbReference type="Proteomes" id="UP000198806"/>
    </source>
</evidence>
<protein>
    <submittedName>
        <fullName evidence="5">Restriction endonuclease S subunit</fullName>
    </submittedName>
</protein>
<keyword evidence="3" id="KW-0238">DNA-binding</keyword>
<dbReference type="RefSeq" id="WP_170847911.1">
    <property type="nucleotide sequence ID" value="NZ_FOWD01000009.1"/>
</dbReference>
<keyword evidence="6" id="KW-1185">Reference proteome</keyword>
<dbReference type="SUPFAM" id="SSF116734">
    <property type="entry name" value="DNA methylase specificity domain"/>
    <property type="match status" value="2"/>
</dbReference>
<organism evidence="5 6">
    <name type="scientific">Anaerocolumna aminovalerica</name>
    <dbReference type="NCBI Taxonomy" id="1527"/>
    <lineage>
        <taxon>Bacteria</taxon>
        <taxon>Bacillati</taxon>
        <taxon>Bacillota</taxon>
        <taxon>Clostridia</taxon>
        <taxon>Lachnospirales</taxon>
        <taxon>Lachnospiraceae</taxon>
        <taxon>Anaerocolumna</taxon>
    </lineage>
</organism>
<dbReference type="GO" id="GO:0009307">
    <property type="term" value="P:DNA restriction-modification system"/>
    <property type="evidence" value="ECO:0007669"/>
    <property type="project" value="UniProtKB-KW"/>
</dbReference>
<dbReference type="AlphaFoldDB" id="A0A1I5EDP6"/>
<dbReference type="InterPro" id="IPR044946">
    <property type="entry name" value="Restrct_endonuc_typeI_TRD_sf"/>
</dbReference>
<comment type="similarity">
    <text evidence="1">Belongs to the type-I restriction system S methylase family.</text>
</comment>
<evidence type="ECO:0000259" key="4">
    <source>
        <dbReference type="Pfam" id="PF01420"/>
    </source>
</evidence>
<dbReference type="InterPro" id="IPR052021">
    <property type="entry name" value="Type-I_RS_S_subunit"/>
</dbReference>
<evidence type="ECO:0000313" key="5">
    <source>
        <dbReference type="EMBL" id="SFO09565.1"/>
    </source>
</evidence>
<dbReference type="Gene3D" id="3.90.220.20">
    <property type="entry name" value="DNA methylase specificity domains"/>
    <property type="match status" value="2"/>
</dbReference>
<feature type="non-terminal residue" evidence="5">
    <location>
        <position position="1"/>
    </location>
</feature>
<dbReference type="Proteomes" id="UP000198806">
    <property type="component" value="Unassembled WGS sequence"/>
</dbReference>
<dbReference type="Pfam" id="PF01420">
    <property type="entry name" value="Methylase_S"/>
    <property type="match status" value="2"/>
</dbReference>
<feature type="domain" description="Type I restriction modification DNA specificity" evidence="4">
    <location>
        <begin position="187"/>
        <end position="368"/>
    </location>
</feature>
<dbReference type="Gene3D" id="1.10.287.1120">
    <property type="entry name" value="Bipartite methylase S protein"/>
    <property type="match status" value="1"/>
</dbReference>
<dbReference type="STRING" id="1527.SAMN04489757_1091"/>
<name>A0A1I5EDP6_9FIRM</name>
<keyword evidence="5" id="KW-0378">Hydrolase</keyword>
<evidence type="ECO:0000256" key="1">
    <source>
        <dbReference type="ARBA" id="ARBA00010923"/>
    </source>
</evidence>
<accession>A0A1I5EDP6</accession>
<keyword evidence="5" id="KW-0540">Nuclease</keyword>
<feature type="domain" description="Type I restriction modification DNA specificity" evidence="4">
    <location>
        <begin position="1"/>
        <end position="159"/>
    </location>
</feature>
<dbReference type="EMBL" id="FOWD01000009">
    <property type="protein sequence ID" value="SFO09565.1"/>
    <property type="molecule type" value="Genomic_DNA"/>
</dbReference>
<reference evidence="5 6" key="1">
    <citation type="submission" date="2016-10" db="EMBL/GenBank/DDBJ databases">
        <authorList>
            <person name="de Groot N.N."/>
        </authorList>
    </citation>
    <scope>NUCLEOTIDE SEQUENCE [LARGE SCALE GENOMIC DNA]</scope>
    <source>
        <strain evidence="5 6">DSM 1283</strain>
    </source>
</reference>
<dbReference type="PANTHER" id="PTHR30408">
    <property type="entry name" value="TYPE-1 RESTRICTION ENZYME ECOKI SPECIFICITY PROTEIN"/>
    <property type="match status" value="1"/>
</dbReference>
<gene>
    <name evidence="5" type="ORF">SAMN04489757_1091</name>
</gene>
<dbReference type="InterPro" id="IPR000055">
    <property type="entry name" value="Restrct_endonuc_typeI_TRD"/>
</dbReference>
<sequence length="380" mass="44140">WEQRKVKDVCSISTGKSNTQDRIDGGIYPLYVRSPIIEHSNKYLYDEEAVLTVGDGVGTGKVFHYVNGKYDLHQRVYRMFDFTKDITGKYFYYYFSNHFYNRVMSMTAKTSVDSVRFEMISGMDILLPSKKEQMVITSFFDSLNNLITLHQRKLDRLKQLKQGYLQQMFPRDGESVPRLRFANFHGKWEQRKLGELVDTVKSYPLSREAEVGEPTGYRYIHYGDIHKKVADLIESDKQLPIIQGGYYEFLQQGDIVVADASEDYVGIAEPSILLKQPTDKVVAGLHTIAMRPQEICSLFLYYLLHTVEFKQFGSRIGTGMKVFGITTKNLYKFPTFFPKKEEQVKIGNFFKQLDNTIVLHQSKLDRLKSLKKGYLQKMFI</sequence>
<proteinExistence type="inferred from homology"/>
<dbReference type="PANTHER" id="PTHR30408:SF12">
    <property type="entry name" value="TYPE I RESTRICTION ENZYME MJAVIII SPECIFICITY SUBUNIT"/>
    <property type="match status" value="1"/>
</dbReference>